<name>A0A2R7Y391_9ARCH</name>
<comment type="caution">
    <text evidence="2">The sequence shown here is derived from an EMBL/GenBank/DDBJ whole genome shotgun (WGS) entry which is preliminary data.</text>
</comment>
<evidence type="ECO:0000313" key="3">
    <source>
        <dbReference type="Proteomes" id="UP000244066"/>
    </source>
</evidence>
<gene>
    <name evidence="2" type="ORF">B9J98_05190</name>
</gene>
<reference evidence="2 3" key="1">
    <citation type="submission" date="2017-04" db="EMBL/GenBank/DDBJ databases">
        <title>Draft Aigarchaeota genome from a New Zealand hot spring.</title>
        <authorList>
            <person name="Reysenbach A.-L."/>
            <person name="Donaho J.A."/>
            <person name="Gerhart J."/>
            <person name="Kelley J.F."/>
            <person name="Kouba K."/>
            <person name="Podar M."/>
            <person name="Stott M."/>
        </authorList>
    </citation>
    <scope>NUCLEOTIDE SEQUENCE [LARGE SCALE GENOMIC DNA]</scope>
    <source>
        <strain evidence="2">NZ13_MG1</strain>
    </source>
</reference>
<protein>
    <recommendedName>
        <fullName evidence="4">SAM-dependent methyltransferase</fullName>
    </recommendedName>
</protein>
<organism evidence="2 3">
    <name type="scientific">Candidatus Terraquivivens tikiterensis</name>
    <dbReference type="NCBI Taxonomy" id="1980982"/>
    <lineage>
        <taxon>Archaea</taxon>
        <taxon>Nitrososphaerota</taxon>
        <taxon>Candidatus Wolframiiraptoraceae</taxon>
        <taxon>Candidatus Terraquivivens</taxon>
    </lineage>
</organism>
<accession>A0A2R7Y391</accession>
<dbReference type="InterPro" id="IPR029063">
    <property type="entry name" value="SAM-dependent_MTases_sf"/>
</dbReference>
<dbReference type="GO" id="GO:0006596">
    <property type="term" value="P:polyamine biosynthetic process"/>
    <property type="evidence" value="ECO:0007669"/>
    <property type="project" value="UniProtKB-KW"/>
</dbReference>
<evidence type="ECO:0008006" key="4">
    <source>
        <dbReference type="Google" id="ProtNLM"/>
    </source>
</evidence>
<dbReference type="AlphaFoldDB" id="A0A2R7Y391"/>
<dbReference type="EMBL" id="NDWU01000012">
    <property type="protein sequence ID" value="PUA31889.1"/>
    <property type="molecule type" value="Genomic_DNA"/>
</dbReference>
<proteinExistence type="predicted"/>
<dbReference type="Proteomes" id="UP000244066">
    <property type="component" value="Unassembled WGS sequence"/>
</dbReference>
<dbReference type="Gene3D" id="3.40.50.150">
    <property type="entry name" value="Vaccinia Virus protein VP39"/>
    <property type="match status" value="1"/>
</dbReference>
<dbReference type="SUPFAM" id="SSF53335">
    <property type="entry name" value="S-adenosyl-L-methionine-dependent methyltransferases"/>
    <property type="match status" value="1"/>
</dbReference>
<keyword evidence="1" id="KW-0620">Polyamine biosynthesis</keyword>
<dbReference type="PANTHER" id="PTHR43317:SF1">
    <property type="entry name" value="THERMOSPERMINE SYNTHASE ACAULIS5"/>
    <property type="match status" value="1"/>
</dbReference>
<dbReference type="CDD" id="cd02440">
    <property type="entry name" value="AdoMet_MTases"/>
    <property type="match status" value="1"/>
</dbReference>
<sequence length="286" mass="32249">MRFEPIDEPLLAEPVAKMLLEARKRELPEATLSFDLALSEEVCRLTREGVEVRGRFVEWAVIEKSAKRPRDVYVLREWAAEPAAIVGEHFYKLVMVEWRRPPTLEIDGIHMHRVKGITPDKDTELKLRNVGSFRGKRVLDTCMGLGYTAIGAISRGAASVVTVEVDRNVLELARINPWSRGLSEEGVEVILGDVYEVVDSFDREFDVIIHDPPRFSLAGHLYSADFYKKLAAVLKPGGVLVHYVGQPGMKRGIRIQVGVMRRLREAGFSVLFDERSMSVVARPLGR</sequence>
<dbReference type="Pfam" id="PF03602">
    <property type="entry name" value="Cons_hypoth95"/>
    <property type="match status" value="1"/>
</dbReference>
<evidence type="ECO:0000256" key="1">
    <source>
        <dbReference type="ARBA" id="ARBA00023115"/>
    </source>
</evidence>
<dbReference type="PANTHER" id="PTHR43317">
    <property type="entry name" value="THERMOSPERMINE SYNTHASE ACAULIS5"/>
    <property type="match status" value="1"/>
</dbReference>
<evidence type="ECO:0000313" key="2">
    <source>
        <dbReference type="EMBL" id="PUA31889.1"/>
    </source>
</evidence>